<evidence type="ECO:0000259" key="1">
    <source>
        <dbReference type="Pfam" id="PF09326"/>
    </source>
</evidence>
<sequence>MQGWDSLAQLRRSLVQAVPHLGAIDVVAENPWAPLAVRAAGKADFRNAVKDFYLTNPIARASNLMAELSKMQAERRAPKMAAE</sequence>
<reference evidence="2" key="1">
    <citation type="submission" date="2016-10" db="EMBL/GenBank/DDBJ databases">
        <title>Sequence of Gallionella enrichment culture.</title>
        <authorList>
            <person name="Poehlein A."/>
            <person name="Muehling M."/>
            <person name="Daniel R."/>
        </authorList>
    </citation>
    <scope>NUCLEOTIDE SEQUENCE</scope>
</reference>
<feature type="domain" description="NADH-ubiquinone oxidoreductase 75 kDa subunit mitochondrial-like" evidence="1">
    <location>
        <begin position="39"/>
        <end position="67"/>
    </location>
</feature>
<dbReference type="EMBL" id="MLJW01000868">
    <property type="protein sequence ID" value="OIQ81894.1"/>
    <property type="molecule type" value="Genomic_DNA"/>
</dbReference>
<dbReference type="InterPro" id="IPR015405">
    <property type="entry name" value="NDUFS1-like_C"/>
</dbReference>
<dbReference type="AlphaFoldDB" id="A0A1J5QEA4"/>
<name>A0A1J5QEA4_9ZZZZ</name>
<dbReference type="Pfam" id="PF09326">
    <property type="entry name" value="NADH_dhqG_C"/>
    <property type="match status" value="1"/>
</dbReference>
<dbReference type="GO" id="GO:0016651">
    <property type="term" value="F:oxidoreductase activity, acting on NAD(P)H"/>
    <property type="evidence" value="ECO:0007669"/>
    <property type="project" value="InterPro"/>
</dbReference>
<accession>A0A1J5QEA4</accession>
<comment type="caution">
    <text evidence="2">The sequence shown here is derived from an EMBL/GenBank/DDBJ whole genome shotgun (WGS) entry which is preliminary data.</text>
</comment>
<dbReference type="EC" id="1.6.5.11" evidence="2"/>
<protein>
    <submittedName>
        <fullName evidence="2">NADH-quinone oxidoreductase chain 3</fullName>
        <ecNumber evidence="2">1.6.5.11</ecNumber>
    </submittedName>
</protein>
<gene>
    <name evidence="2" type="primary">nqo3_11</name>
    <name evidence="2" type="ORF">GALL_363410</name>
</gene>
<dbReference type="GO" id="GO:0051536">
    <property type="term" value="F:iron-sulfur cluster binding"/>
    <property type="evidence" value="ECO:0007669"/>
    <property type="project" value="InterPro"/>
</dbReference>
<organism evidence="2">
    <name type="scientific">mine drainage metagenome</name>
    <dbReference type="NCBI Taxonomy" id="410659"/>
    <lineage>
        <taxon>unclassified sequences</taxon>
        <taxon>metagenomes</taxon>
        <taxon>ecological metagenomes</taxon>
    </lineage>
</organism>
<evidence type="ECO:0000313" key="2">
    <source>
        <dbReference type="EMBL" id="OIQ81894.1"/>
    </source>
</evidence>
<keyword evidence="2" id="KW-0560">Oxidoreductase</keyword>
<proteinExistence type="predicted"/>